<dbReference type="SUPFAM" id="SSF56672">
    <property type="entry name" value="DNA/RNA polymerases"/>
    <property type="match status" value="1"/>
</dbReference>
<dbReference type="FunFam" id="1.10.150.20:FF:000003">
    <property type="entry name" value="DNA polymerase I"/>
    <property type="match status" value="1"/>
</dbReference>
<dbReference type="CDD" id="cd09898">
    <property type="entry name" value="H3TH_53EXO"/>
    <property type="match status" value="1"/>
</dbReference>
<dbReference type="InterPro" id="IPR012337">
    <property type="entry name" value="RNaseH-like_sf"/>
</dbReference>
<evidence type="ECO:0000256" key="2">
    <source>
        <dbReference type="ARBA" id="ARBA00022801"/>
    </source>
</evidence>
<dbReference type="SMART" id="SM00475">
    <property type="entry name" value="53EXOc"/>
    <property type="match status" value="1"/>
</dbReference>
<gene>
    <name evidence="6" type="ORF">METZ01_LOCUS145984</name>
</gene>
<dbReference type="CDD" id="cd09859">
    <property type="entry name" value="PIN_53EXO"/>
    <property type="match status" value="1"/>
</dbReference>
<evidence type="ECO:0000256" key="1">
    <source>
        <dbReference type="ARBA" id="ARBA00022722"/>
    </source>
</evidence>
<feature type="non-terminal residue" evidence="6">
    <location>
        <position position="589"/>
    </location>
</feature>
<dbReference type="GO" id="GO:0003887">
    <property type="term" value="F:DNA-directed DNA polymerase activity"/>
    <property type="evidence" value="ECO:0007669"/>
    <property type="project" value="InterPro"/>
</dbReference>
<dbReference type="Pfam" id="PF02739">
    <property type="entry name" value="5_3_exonuc_N"/>
    <property type="match status" value="1"/>
</dbReference>
<dbReference type="InterPro" id="IPR038969">
    <property type="entry name" value="FEN"/>
</dbReference>
<dbReference type="Pfam" id="PF01367">
    <property type="entry name" value="5_3_exonuc"/>
    <property type="match status" value="1"/>
</dbReference>
<dbReference type="GO" id="GO:0003677">
    <property type="term" value="F:DNA binding"/>
    <property type="evidence" value="ECO:0007669"/>
    <property type="project" value="UniProtKB-KW"/>
</dbReference>
<dbReference type="InterPro" id="IPR029060">
    <property type="entry name" value="PIN-like_dom_sf"/>
</dbReference>
<evidence type="ECO:0000256" key="3">
    <source>
        <dbReference type="ARBA" id="ARBA00023125"/>
    </source>
</evidence>
<dbReference type="SMART" id="SM00279">
    <property type="entry name" value="HhH2"/>
    <property type="match status" value="1"/>
</dbReference>
<organism evidence="6">
    <name type="scientific">marine metagenome</name>
    <dbReference type="NCBI Taxonomy" id="408172"/>
    <lineage>
        <taxon>unclassified sequences</taxon>
        <taxon>metagenomes</taxon>
        <taxon>ecological metagenomes</taxon>
    </lineage>
</organism>
<dbReference type="Pfam" id="PF01612">
    <property type="entry name" value="DNA_pol_A_exo1"/>
    <property type="match status" value="1"/>
</dbReference>
<dbReference type="CDD" id="cd06139">
    <property type="entry name" value="DNA_polA_I_Ecoli_like_exo"/>
    <property type="match status" value="1"/>
</dbReference>
<dbReference type="SMART" id="SM00474">
    <property type="entry name" value="35EXOc"/>
    <property type="match status" value="1"/>
</dbReference>
<dbReference type="Gene3D" id="3.30.420.10">
    <property type="entry name" value="Ribonuclease H-like superfamily/Ribonuclease H"/>
    <property type="match status" value="1"/>
</dbReference>
<dbReference type="PANTHER" id="PTHR42646:SF2">
    <property type="entry name" value="5'-3' EXONUCLEASE FAMILY PROTEIN"/>
    <property type="match status" value="1"/>
</dbReference>
<dbReference type="AlphaFoldDB" id="A0A381ZV67"/>
<dbReference type="InterPro" id="IPR002562">
    <property type="entry name" value="3'-5'_exonuclease_dom"/>
</dbReference>
<sequence length="589" mass="66863">MEKLILIDGMVLIFRAHYAFVKNPRLTGDGRNVSVEFGFINTLLGVLEKEDPTHIAVAFDTDAPTKRHIEYPAYKAQRSAIPENLITSIPQVYELLEALQIKVFTVDGFEADDIIGTISRCADELDFKTYMVTTDKDFSQLVSEKTYFYKLSAHNEKIEIMGVPEIKDKWQVSRIDQVTDILGLWGDSSDNIPGVTGIGEKTAQKLITQFGSIENLVANTDQLKGKQKENLENETEQALLSKRLATIDRHVPIPVDFDGMKRQLPNLDKLKEIFIDLEFDRLGKRIIGEEFSVNQESSVSTSLRTIKDVKYDYRIADTIETRESLIKKLKSQQAFCLDCETTGLDPKTAKLVGIAFSFKSGTGFYVPIPNTGVNAQSALQEFRPLLEDESIDKVNHNLKFDLAVLKWHGITVRGKLFDTMLAHQLIFPDLRHSLDFLAKTYLSYSPISYSNLTQDSQMDLLQIPIQRIAEYASEDADITWQLYEFFKDLISEKELSRVFYEVECPLVPVLVEIESNGVKLDSQALVSFSSDLKDELFDKETEIYRLAGMQFNIDSPKQLGKVLFDHLKLAESPRKTKTGQYKTDAKVLE</sequence>
<dbReference type="InterPro" id="IPR001098">
    <property type="entry name" value="DNA-dir_DNA_pol_A_palm_dom"/>
</dbReference>
<dbReference type="GO" id="GO:0033567">
    <property type="term" value="P:DNA replication, Okazaki fragment processing"/>
    <property type="evidence" value="ECO:0007669"/>
    <property type="project" value="InterPro"/>
</dbReference>
<evidence type="ECO:0000313" key="6">
    <source>
        <dbReference type="EMBL" id="SVA93130.1"/>
    </source>
</evidence>
<dbReference type="InterPro" id="IPR043502">
    <property type="entry name" value="DNA/RNA_pol_sf"/>
</dbReference>
<dbReference type="SUPFAM" id="SSF88723">
    <property type="entry name" value="PIN domain-like"/>
    <property type="match status" value="1"/>
</dbReference>
<keyword evidence="3" id="KW-0238">DNA-binding</keyword>
<keyword evidence="1" id="KW-0540">Nuclease</keyword>
<dbReference type="InterPro" id="IPR020045">
    <property type="entry name" value="DNA_polI_H3TH"/>
</dbReference>
<accession>A0A381ZV67</accession>
<proteinExistence type="predicted"/>
<dbReference type="Gene3D" id="3.40.50.1010">
    <property type="entry name" value="5'-nuclease"/>
    <property type="match status" value="1"/>
</dbReference>
<dbReference type="SUPFAM" id="SSF47807">
    <property type="entry name" value="5' to 3' exonuclease, C-terminal subdomain"/>
    <property type="match status" value="1"/>
</dbReference>
<dbReference type="Gene3D" id="1.20.1060.10">
    <property type="entry name" value="Taq DNA Polymerase, Chain T, domain 4"/>
    <property type="match status" value="1"/>
</dbReference>
<dbReference type="EMBL" id="UINC01022786">
    <property type="protein sequence ID" value="SVA93130.1"/>
    <property type="molecule type" value="Genomic_DNA"/>
</dbReference>
<dbReference type="PANTHER" id="PTHR42646">
    <property type="entry name" value="FLAP ENDONUCLEASE XNI"/>
    <property type="match status" value="1"/>
</dbReference>
<dbReference type="InterPro" id="IPR008918">
    <property type="entry name" value="HhH2"/>
</dbReference>
<dbReference type="InterPro" id="IPR036397">
    <property type="entry name" value="RNaseH_sf"/>
</dbReference>
<evidence type="ECO:0000259" key="5">
    <source>
        <dbReference type="SMART" id="SM00475"/>
    </source>
</evidence>
<reference evidence="6" key="1">
    <citation type="submission" date="2018-05" db="EMBL/GenBank/DDBJ databases">
        <authorList>
            <person name="Lanie J.A."/>
            <person name="Ng W.-L."/>
            <person name="Kazmierczak K.M."/>
            <person name="Andrzejewski T.M."/>
            <person name="Davidsen T.M."/>
            <person name="Wayne K.J."/>
            <person name="Tettelin H."/>
            <person name="Glass J.I."/>
            <person name="Rusch D."/>
            <person name="Podicherti R."/>
            <person name="Tsui H.-C.T."/>
            <person name="Winkler M.E."/>
        </authorList>
    </citation>
    <scope>NUCLEOTIDE SEQUENCE</scope>
</reference>
<evidence type="ECO:0008006" key="7">
    <source>
        <dbReference type="Google" id="ProtNLM"/>
    </source>
</evidence>
<dbReference type="InterPro" id="IPR002421">
    <property type="entry name" value="5-3_exonuclease"/>
</dbReference>
<dbReference type="GO" id="GO:0008408">
    <property type="term" value="F:3'-5' exonuclease activity"/>
    <property type="evidence" value="ECO:0007669"/>
    <property type="project" value="InterPro"/>
</dbReference>
<dbReference type="Gene3D" id="1.10.150.20">
    <property type="entry name" value="5' to 3' exonuclease, C-terminal subdomain"/>
    <property type="match status" value="1"/>
</dbReference>
<feature type="domain" description="3'-5' exonuclease" evidence="4">
    <location>
        <begin position="313"/>
        <end position="491"/>
    </location>
</feature>
<name>A0A381ZV67_9ZZZZ</name>
<dbReference type="GO" id="GO:0017108">
    <property type="term" value="F:5'-flap endonuclease activity"/>
    <property type="evidence" value="ECO:0007669"/>
    <property type="project" value="InterPro"/>
</dbReference>
<protein>
    <recommendedName>
        <fullName evidence="7">5'-3' exonuclease domain-containing protein</fullName>
    </recommendedName>
</protein>
<dbReference type="SUPFAM" id="SSF53098">
    <property type="entry name" value="Ribonuclease H-like"/>
    <property type="match status" value="1"/>
</dbReference>
<keyword evidence="2" id="KW-0378">Hydrolase</keyword>
<dbReference type="InterPro" id="IPR036279">
    <property type="entry name" value="5-3_exonuclease_C_sf"/>
</dbReference>
<dbReference type="InterPro" id="IPR020046">
    <property type="entry name" value="5-3_exonucl_a-hlix_arch_N"/>
</dbReference>
<dbReference type="Pfam" id="PF00476">
    <property type="entry name" value="DNA_pol_A"/>
    <property type="match status" value="1"/>
</dbReference>
<dbReference type="GO" id="GO:0008409">
    <property type="term" value="F:5'-3' exonuclease activity"/>
    <property type="evidence" value="ECO:0007669"/>
    <property type="project" value="InterPro"/>
</dbReference>
<feature type="domain" description="5'-3' exonuclease" evidence="5">
    <location>
        <begin position="2"/>
        <end position="263"/>
    </location>
</feature>
<evidence type="ECO:0000259" key="4">
    <source>
        <dbReference type="SMART" id="SM00474"/>
    </source>
</evidence>